<comment type="caution">
    <text evidence="2">The sequence shown here is derived from an EMBL/GenBank/DDBJ whole genome shotgun (WGS) entry which is preliminary data.</text>
</comment>
<evidence type="ECO:0000313" key="2">
    <source>
        <dbReference type="EMBL" id="MBO0934006.1"/>
    </source>
</evidence>
<gene>
    <name evidence="2" type="ORF">J2I48_23565</name>
</gene>
<organism evidence="2 3">
    <name type="scientific">Fibrella aquatilis</name>
    <dbReference type="NCBI Taxonomy" id="2817059"/>
    <lineage>
        <taxon>Bacteria</taxon>
        <taxon>Pseudomonadati</taxon>
        <taxon>Bacteroidota</taxon>
        <taxon>Cytophagia</taxon>
        <taxon>Cytophagales</taxon>
        <taxon>Spirosomataceae</taxon>
        <taxon>Fibrella</taxon>
    </lineage>
</organism>
<proteinExistence type="predicted"/>
<reference evidence="2 3" key="1">
    <citation type="submission" date="2021-03" db="EMBL/GenBank/DDBJ databases">
        <title>Fibrella sp. HMF5036 genome sequencing and assembly.</title>
        <authorList>
            <person name="Kang H."/>
            <person name="Kim H."/>
            <person name="Bae S."/>
            <person name="Joh K."/>
        </authorList>
    </citation>
    <scope>NUCLEOTIDE SEQUENCE [LARGE SCALE GENOMIC DNA]</scope>
    <source>
        <strain evidence="2 3">HMF5036</strain>
    </source>
</reference>
<accession>A0A939G8W9</accession>
<dbReference type="RefSeq" id="WP_207337972.1">
    <property type="nucleotide sequence ID" value="NZ_JAFMYU010000025.1"/>
</dbReference>
<feature type="region of interest" description="Disordered" evidence="1">
    <location>
        <begin position="105"/>
        <end position="133"/>
    </location>
</feature>
<dbReference type="AlphaFoldDB" id="A0A939G8W9"/>
<evidence type="ECO:0000313" key="3">
    <source>
        <dbReference type="Proteomes" id="UP000664795"/>
    </source>
</evidence>
<dbReference type="EMBL" id="JAFMYU010000025">
    <property type="protein sequence ID" value="MBO0934006.1"/>
    <property type="molecule type" value="Genomic_DNA"/>
</dbReference>
<sequence>MTDRKDKFHGDVGSFITGHDARARTTRFKKRKEEQGYKPDTFTRAEFFGSNRINHLLGRKDCVGIRIYYGKRHEDADENPVGDGEGELKSRMVIVGVRADGSDIFDDPTGLKDGGDGDALADGNTCPRHCPTR</sequence>
<name>A0A939G8W9_9BACT</name>
<dbReference type="Proteomes" id="UP000664795">
    <property type="component" value="Unassembled WGS sequence"/>
</dbReference>
<evidence type="ECO:0000256" key="1">
    <source>
        <dbReference type="SAM" id="MobiDB-lite"/>
    </source>
</evidence>
<keyword evidence="3" id="KW-1185">Reference proteome</keyword>
<protein>
    <submittedName>
        <fullName evidence="2">Uncharacterized protein</fullName>
    </submittedName>
</protein>